<feature type="transmembrane region" description="Helical" evidence="2">
    <location>
        <begin position="297"/>
        <end position="321"/>
    </location>
</feature>
<name>A0ABX2A9I2_9MICO</name>
<protein>
    <submittedName>
        <fullName evidence="3">Uncharacterized protein</fullName>
    </submittedName>
</protein>
<keyword evidence="2" id="KW-0472">Membrane</keyword>
<keyword evidence="4" id="KW-1185">Reference proteome</keyword>
<feature type="transmembrane region" description="Helical" evidence="2">
    <location>
        <begin position="161"/>
        <end position="179"/>
    </location>
</feature>
<organism evidence="3 4">
    <name type="scientific">Isoptericola halotolerans</name>
    <dbReference type="NCBI Taxonomy" id="300560"/>
    <lineage>
        <taxon>Bacteria</taxon>
        <taxon>Bacillati</taxon>
        <taxon>Actinomycetota</taxon>
        <taxon>Actinomycetes</taxon>
        <taxon>Micrococcales</taxon>
        <taxon>Promicromonosporaceae</taxon>
        <taxon>Isoptericola</taxon>
    </lineage>
</organism>
<feature type="transmembrane region" description="Helical" evidence="2">
    <location>
        <begin position="216"/>
        <end position="236"/>
    </location>
</feature>
<reference evidence="3 4" key="1">
    <citation type="submission" date="2020-05" db="EMBL/GenBank/DDBJ databases">
        <title>Genomic Encyclopedia of Type Strains, Phase III (KMG-III): the genomes of soil and plant-associated and newly described type strains.</title>
        <authorList>
            <person name="Whitman W."/>
        </authorList>
    </citation>
    <scope>NUCLEOTIDE SEQUENCE [LARGE SCALE GENOMIC DNA]</scope>
    <source>
        <strain evidence="3 4">KCTC 19046</strain>
    </source>
</reference>
<keyword evidence="2" id="KW-0812">Transmembrane</keyword>
<evidence type="ECO:0000256" key="2">
    <source>
        <dbReference type="SAM" id="Phobius"/>
    </source>
</evidence>
<sequence>MTTNEAPHRSSPPSVPPPRAPPPRVPSRGGRRVETLAVLWWLAGLALALVLRGTVGPAVAAPEAINHGLLRDVSATTLAGGVVALAALGSLLAVWMRAGRPTGRGARVVLVGGTSVVLLACLLLVDATVLAGLGYLPALVVTSAFSAEVREALGYYGEPAFLLQAGALGGAVLLAVATVRSARRGRGACERCGRRHDGVVPAWTTPAAALRRGRTAALVAAAVPAFYGLTRIAWALGIPLGFSREEVESMRGVDLLGPVGLGSFALLGAVLTLGLYQRWGDVFPRWTLGLAGERVPVGLAVVPATVVAVAVLPAGVSMIAIGLSEGLFGLDAETWAAVGPAFLWPLWSLALGAATYAYWLRRRGTCRTCGRG</sequence>
<evidence type="ECO:0000313" key="4">
    <source>
        <dbReference type="Proteomes" id="UP000757540"/>
    </source>
</evidence>
<evidence type="ECO:0000256" key="1">
    <source>
        <dbReference type="SAM" id="MobiDB-lite"/>
    </source>
</evidence>
<gene>
    <name evidence="3" type="ORF">HDG69_003207</name>
</gene>
<feature type="transmembrane region" description="Helical" evidence="2">
    <location>
        <begin position="75"/>
        <end position="96"/>
    </location>
</feature>
<feature type="transmembrane region" description="Helical" evidence="2">
    <location>
        <begin position="341"/>
        <end position="359"/>
    </location>
</feature>
<feature type="region of interest" description="Disordered" evidence="1">
    <location>
        <begin position="1"/>
        <end position="29"/>
    </location>
</feature>
<feature type="transmembrane region" description="Helical" evidence="2">
    <location>
        <begin position="108"/>
        <end position="141"/>
    </location>
</feature>
<evidence type="ECO:0000313" key="3">
    <source>
        <dbReference type="EMBL" id="NOV98612.1"/>
    </source>
</evidence>
<accession>A0ABX2A9I2</accession>
<feature type="compositionally biased region" description="Pro residues" evidence="1">
    <location>
        <begin position="13"/>
        <end position="25"/>
    </location>
</feature>
<dbReference type="EMBL" id="JABEZU010000004">
    <property type="protein sequence ID" value="NOV98612.1"/>
    <property type="molecule type" value="Genomic_DNA"/>
</dbReference>
<dbReference type="Proteomes" id="UP000757540">
    <property type="component" value="Unassembled WGS sequence"/>
</dbReference>
<feature type="transmembrane region" description="Helical" evidence="2">
    <location>
        <begin position="36"/>
        <end position="55"/>
    </location>
</feature>
<proteinExistence type="predicted"/>
<comment type="caution">
    <text evidence="3">The sequence shown here is derived from an EMBL/GenBank/DDBJ whole genome shotgun (WGS) entry which is preliminary data.</text>
</comment>
<feature type="transmembrane region" description="Helical" evidence="2">
    <location>
        <begin position="256"/>
        <end position="276"/>
    </location>
</feature>
<keyword evidence="2" id="KW-1133">Transmembrane helix</keyword>
<dbReference type="RefSeq" id="WP_171784820.1">
    <property type="nucleotide sequence ID" value="NZ_JABEZU010000004.1"/>
</dbReference>